<name>A0ABM1GT15_SOLPN</name>
<dbReference type="GeneID" id="107019693"/>
<keyword evidence="3" id="KW-1185">Reference proteome</keyword>
<protein>
    <submittedName>
        <fullName evidence="4">Uncharacterized protein LOC107019693</fullName>
    </submittedName>
</protein>
<proteinExistence type="predicted"/>
<organism evidence="3 4">
    <name type="scientific">Solanum pennellii</name>
    <name type="common">Tomato</name>
    <name type="synonym">Lycopersicon pennellii</name>
    <dbReference type="NCBI Taxonomy" id="28526"/>
    <lineage>
        <taxon>Eukaryota</taxon>
        <taxon>Viridiplantae</taxon>
        <taxon>Streptophyta</taxon>
        <taxon>Embryophyta</taxon>
        <taxon>Tracheophyta</taxon>
        <taxon>Spermatophyta</taxon>
        <taxon>Magnoliopsida</taxon>
        <taxon>eudicotyledons</taxon>
        <taxon>Gunneridae</taxon>
        <taxon>Pentapetalae</taxon>
        <taxon>asterids</taxon>
        <taxon>lamiids</taxon>
        <taxon>Solanales</taxon>
        <taxon>Solanaceae</taxon>
        <taxon>Solanoideae</taxon>
        <taxon>Solaneae</taxon>
        <taxon>Solanum</taxon>
        <taxon>Solanum subgen. Lycopersicon</taxon>
    </lineage>
</organism>
<gene>
    <name evidence="4" type="primary">LOC107019693</name>
</gene>
<reference evidence="3" key="1">
    <citation type="journal article" date="2014" name="Nat. Genet.">
        <title>The genome of the stress-tolerant wild tomato species Solanum pennellii.</title>
        <authorList>
            <person name="Bolger A."/>
            <person name="Scossa F."/>
            <person name="Bolger M.E."/>
            <person name="Lanz C."/>
            <person name="Maumus F."/>
            <person name="Tohge T."/>
            <person name="Quesneville H."/>
            <person name="Alseekh S."/>
            <person name="Sorensen I."/>
            <person name="Lichtenstein G."/>
            <person name="Fich E.A."/>
            <person name="Conte M."/>
            <person name="Keller H."/>
            <person name="Schneeberger K."/>
            <person name="Schwacke R."/>
            <person name="Ofner I."/>
            <person name="Vrebalov J."/>
            <person name="Xu Y."/>
            <person name="Osorio S."/>
            <person name="Aflitos S.A."/>
            <person name="Schijlen E."/>
            <person name="Jimenez-Gomez J.M."/>
            <person name="Ryngajllo M."/>
            <person name="Kimura S."/>
            <person name="Kumar R."/>
            <person name="Koenig D."/>
            <person name="Headland L.R."/>
            <person name="Maloof J.N."/>
            <person name="Sinha N."/>
            <person name="van Ham R.C."/>
            <person name="Lankhorst R.K."/>
            <person name="Mao L."/>
            <person name="Vogel A."/>
            <person name="Arsova B."/>
            <person name="Panstruga R."/>
            <person name="Fei Z."/>
            <person name="Rose J.K."/>
            <person name="Zamir D."/>
            <person name="Carrari F."/>
            <person name="Giovannoni J.J."/>
            <person name="Weigel D."/>
            <person name="Usadel B."/>
            <person name="Fernie A.R."/>
        </authorList>
    </citation>
    <scope>NUCLEOTIDE SEQUENCE [LARGE SCALE GENOMIC DNA]</scope>
    <source>
        <strain evidence="3">cv. LA0716</strain>
    </source>
</reference>
<reference evidence="4" key="2">
    <citation type="submission" date="2025-08" db="UniProtKB">
        <authorList>
            <consortium name="RefSeq"/>
        </authorList>
    </citation>
    <scope>IDENTIFICATION</scope>
</reference>
<evidence type="ECO:0000256" key="1">
    <source>
        <dbReference type="SAM" id="MobiDB-lite"/>
    </source>
</evidence>
<evidence type="ECO:0000313" key="4">
    <source>
        <dbReference type="RefSeq" id="XP_015075572.1"/>
    </source>
</evidence>
<feature type="compositionally biased region" description="Polar residues" evidence="1">
    <location>
        <begin position="255"/>
        <end position="304"/>
    </location>
</feature>
<evidence type="ECO:0000259" key="2">
    <source>
        <dbReference type="Pfam" id="PF03732"/>
    </source>
</evidence>
<accession>A0ABM1GT15</accession>
<dbReference type="PANTHER" id="PTHR33223:SF8">
    <property type="entry name" value="OS04G0172440 PROTEIN"/>
    <property type="match status" value="1"/>
</dbReference>
<dbReference type="Pfam" id="PF03732">
    <property type="entry name" value="Retrotrans_gag"/>
    <property type="match status" value="1"/>
</dbReference>
<dbReference type="PANTHER" id="PTHR33223">
    <property type="entry name" value="CCHC-TYPE DOMAIN-CONTAINING PROTEIN"/>
    <property type="match status" value="1"/>
</dbReference>
<feature type="region of interest" description="Disordered" evidence="1">
    <location>
        <begin position="238"/>
        <end position="350"/>
    </location>
</feature>
<sequence length="427" mass="49278">MNGSELDHYEEQEREWKAREEAKIDIKEEIKRAMKELQCIPDVAGLSYAELCIHPDLNLPEGFKIPKFDTFGGVGNPMAHLRAYYDQLVGVGKDEALLMRLFSRSLCGEALEWFTSHETRQWPNWSALAKDFIDRFAYNVEIVHDRYSLEKVKQKSTESYREFAYRWRKEAGRVRTPMTEKEINHFVSRSQIRRDSQSWRDYQRRSEVGEDSSSIRVTWIFRIDEEEEREGCRCFIWGKKTPRNSSRPQDCSKPSPKSHQAYYPQSNHPNNHNTAPTYPNAQSSYRAPSPTFQVQAPTYQNPLPNYQAPVPNYQTNPYPRTQAPRPNTRKYQQVPPPQQSGYDPSRPSVGHDTEDCINLKHNIQDLIDQEVVSLQPAVPNVNTNPLSNHGGGNINMIEMDEDGCGTKRITLVAQEDLERAVASLSVK</sequence>
<dbReference type="InterPro" id="IPR005162">
    <property type="entry name" value="Retrotrans_gag_dom"/>
</dbReference>
<feature type="domain" description="Retrotransposon gag" evidence="2">
    <location>
        <begin position="100"/>
        <end position="184"/>
    </location>
</feature>
<dbReference type="Proteomes" id="UP000694930">
    <property type="component" value="Chromosome 5"/>
</dbReference>
<evidence type="ECO:0000313" key="3">
    <source>
        <dbReference type="Proteomes" id="UP000694930"/>
    </source>
</evidence>
<dbReference type="RefSeq" id="XP_015075572.1">
    <property type="nucleotide sequence ID" value="XM_015220086.1"/>
</dbReference>